<dbReference type="NCBIfam" id="TIGR01221">
    <property type="entry name" value="rmlC"/>
    <property type="match status" value="1"/>
</dbReference>
<organism evidence="8">
    <name type="scientific">Desulfofervidus auxilii</name>
    <dbReference type="NCBI Taxonomy" id="1621989"/>
    <lineage>
        <taxon>Bacteria</taxon>
        <taxon>Pseudomonadati</taxon>
        <taxon>Thermodesulfobacteriota</taxon>
        <taxon>Candidatus Desulfofervidia</taxon>
        <taxon>Candidatus Desulfofervidales</taxon>
        <taxon>Candidatus Desulfofervidaceae</taxon>
        <taxon>Candidatus Desulfofervidus</taxon>
    </lineage>
</organism>
<evidence type="ECO:0000313" key="8">
    <source>
        <dbReference type="EMBL" id="HDD44600.1"/>
    </source>
</evidence>
<dbReference type="GO" id="GO:0005829">
    <property type="term" value="C:cytosol"/>
    <property type="evidence" value="ECO:0007669"/>
    <property type="project" value="TreeGrafter"/>
</dbReference>
<dbReference type="PANTHER" id="PTHR21047:SF2">
    <property type="entry name" value="THYMIDINE DIPHOSPHO-4-KETO-RHAMNOSE 3,5-EPIMERASE"/>
    <property type="match status" value="1"/>
</dbReference>
<dbReference type="SUPFAM" id="SSF51182">
    <property type="entry name" value="RmlC-like cupins"/>
    <property type="match status" value="1"/>
</dbReference>
<accession>A0A7C0U338</accession>
<sequence>MPFNFSRLEIPEVILIEPKVFEDHRGFFMETYSYKDFSRFGIDVKFVQDNHSKSIKKGILRGLHYQKEPMAQAKLVRCIRGEIFDVAVDIRRGSPTYGKWISVILSEENKRMLYIPIGFAHGFCTLTDNVEVIYKVSNFYSPEHEAGIIWNDPNLNINWPIKEPILSEKDKKWPTLENADNNFVYRRE</sequence>
<dbReference type="UniPathway" id="UPA00124"/>
<dbReference type="EMBL" id="DRBS01000260">
    <property type="protein sequence ID" value="HDD44600.1"/>
    <property type="molecule type" value="Genomic_DNA"/>
</dbReference>
<protein>
    <recommendedName>
        <fullName evidence="4 7">dTDP-4-dehydrorhamnose 3,5-epimerase</fullName>
        <ecNumber evidence="3 7">5.1.3.13</ecNumber>
    </recommendedName>
    <alternativeName>
        <fullName evidence="7">Thymidine diphospho-4-keto-rhamnose 3,5-epimerase</fullName>
    </alternativeName>
</protein>
<dbReference type="InterPro" id="IPR014710">
    <property type="entry name" value="RmlC-like_jellyroll"/>
</dbReference>
<evidence type="ECO:0000256" key="2">
    <source>
        <dbReference type="ARBA" id="ARBA00001997"/>
    </source>
</evidence>
<dbReference type="CDD" id="cd00438">
    <property type="entry name" value="cupin_RmlC"/>
    <property type="match status" value="1"/>
</dbReference>
<evidence type="ECO:0000256" key="6">
    <source>
        <dbReference type="PIRSR" id="PIRSR600888-3"/>
    </source>
</evidence>
<comment type="subunit">
    <text evidence="7">Homodimer.</text>
</comment>
<evidence type="ECO:0000256" key="5">
    <source>
        <dbReference type="PIRSR" id="PIRSR600888-1"/>
    </source>
</evidence>
<evidence type="ECO:0000256" key="4">
    <source>
        <dbReference type="ARBA" id="ARBA00019595"/>
    </source>
</evidence>
<feature type="active site" description="Proton donor" evidence="5">
    <location>
        <position position="134"/>
    </location>
</feature>
<reference evidence="8" key="1">
    <citation type="journal article" date="2020" name="mSystems">
        <title>Genome- and Community-Level Interaction Insights into Carbon Utilization and Element Cycling Functions of Hydrothermarchaeota in Hydrothermal Sediment.</title>
        <authorList>
            <person name="Zhou Z."/>
            <person name="Liu Y."/>
            <person name="Xu W."/>
            <person name="Pan J."/>
            <person name="Luo Z.H."/>
            <person name="Li M."/>
        </authorList>
    </citation>
    <scope>NUCLEOTIDE SEQUENCE [LARGE SCALE GENOMIC DNA]</scope>
    <source>
        <strain evidence="8">HyVt-233</strain>
    </source>
</reference>
<feature type="active site" description="Proton acceptor" evidence="5">
    <location>
        <position position="64"/>
    </location>
</feature>
<comment type="pathway">
    <text evidence="7">Carbohydrate biosynthesis; dTDP-L-rhamnose biosynthesis.</text>
</comment>
<comment type="function">
    <text evidence="2 7">Catalyzes the epimerization of the C3' and C5'positions of dTDP-6-deoxy-D-xylo-4-hexulose, forming dTDP-6-deoxy-L-lyxo-4-hexulose.</text>
</comment>
<dbReference type="InterPro" id="IPR000888">
    <property type="entry name" value="RmlC-like"/>
</dbReference>
<dbReference type="AlphaFoldDB" id="A0A7C0U338"/>
<keyword evidence="7 8" id="KW-0413">Isomerase</keyword>
<dbReference type="PANTHER" id="PTHR21047">
    <property type="entry name" value="DTDP-6-DEOXY-D-GLUCOSE-3,5 EPIMERASE"/>
    <property type="match status" value="1"/>
</dbReference>
<dbReference type="Pfam" id="PF00908">
    <property type="entry name" value="dTDP_sugar_isom"/>
    <property type="match status" value="1"/>
</dbReference>
<name>A0A7C0U338_DESA2</name>
<dbReference type="GO" id="GO:0019305">
    <property type="term" value="P:dTDP-rhamnose biosynthetic process"/>
    <property type="evidence" value="ECO:0007669"/>
    <property type="project" value="UniProtKB-UniRule"/>
</dbReference>
<dbReference type="GO" id="GO:0000271">
    <property type="term" value="P:polysaccharide biosynthetic process"/>
    <property type="evidence" value="ECO:0007669"/>
    <property type="project" value="TreeGrafter"/>
</dbReference>
<proteinExistence type="inferred from homology"/>
<comment type="caution">
    <text evidence="8">The sequence shown here is derived from an EMBL/GenBank/DDBJ whole genome shotgun (WGS) entry which is preliminary data.</text>
</comment>
<gene>
    <name evidence="8" type="primary">rfbC</name>
    <name evidence="8" type="ORF">ENG63_07060</name>
</gene>
<evidence type="ECO:0000256" key="3">
    <source>
        <dbReference type="ARBA" id="ARBA00012098"/>
    </source>
</evidence>
<dbReference type="Gene3D" id="2.60.120.10">
    <property type="entry name" value="Jelly Rolls"/>
    <property type="match status" value="1"/>
</dbReference>
<dbReference type="EC" id="5.1.3.13" evidence="3 7"/>
<evidence type="ECO:0000256" key="1">
    <source>
        <dbReference type="ARBA" id="ARBA00001298"/>
    </source>
</evidence>
<comment type="similarity">
    <text evidence="7">Belongs to the dTDP-4-dehydrorhamnose 3,5-epimerase family.</text>
</comment>
<dbReference type="Proteomes" id="UP000886289">
    <property type="component" value="Unassembled WGS sequence"/>
</dbReference>
<dbReference type="InterPro" id="IPR011051">
    <property type="entry name" value="RmlC_Cupin_sf"/>
</dbReference>
<dbReference type="GO" id="GO:0008830">
    <property type="term" value="F:dTDP-4-dehydrorhamnose 3,5-epimerase activity"/>
    <property type="evidence" value="ECO:0007669"/>
    <property type="project" value="UniProtKB-UniRule"/>
</dbReference>
<feature type="site" description="Participates in a stacking interaction with the thymidine ring of dTDP-4-oxo-6-deoxyglucose" evidence="6">
    <location>
        <position position="140"/>
    </location>
</feature>
<comment type="catalytic activity">
    <reaction evidence="1 7">
        <text>dTDP-4-dehydro-6-deoxy-alpha-D-glucose = dTDP-4-dehydro-beta-L-rhamnose</text>
        <dbReference type="Rhea" id="RHEA:16969"/>
        <dbReference type="ChEBI" id="CHEBI:57649"/>
        <dbReference type="ChEBI" id="CHEBI:62830"/>
        <dbReference type="EC" id="5.1.3.13"/>
    </reaction>
</comment>
<evidence type="ECO:0000256" key="7">
    <source>
        <dbReference type="RuleBase" id="RU364069"/>
    </source>
</evidence>